<dbReference type="GO" id="GO:0016757">
    <property type="term" value="F:glycosyltransferase activity"/>
    <property type="evidence" value="ECO:0007669"/>
    <property type="project" value="InterPro"/>
</dbReference>
<dbReference type="Gene3D" id="3.40.50.2000">
    <property type="entry name" value="Glycogen Phosphorylase B"/>
    <property type="match status" value="2"/>
</dbReference>
<dbReference type="Pfam" id="PF00534">
    <property type="entry name" value="Glycos_transf_1"/>
    <property type="match status" value="1"/>
</dbReference>
<dbReference type="Pfam" id="PF13439">
    <property type="entry name" value="Glyco_transf_4"/>
    <property type="match status" value="1"/>
</dbReference>
<evidence type="ECO:0000259" key="2">
    <source>
        <dbReference type="Pfam" id="PF13439"/>
    </source>
</evidence>
<evidence type="ECO:0000313" key="3">
    <source>
        <dbReference type="EMBL" id="RHB28085.1"/>
    </source>
</evidence>
<dbReference type="Proteomes" id="UP000283482">
    <property type="component" value="Unassembled WGS sequence"/>
</dbReference>
<comment type="caution">
    <text evidence="3">The sequence shown here is derived from an EMBL/GenBank/DDBJ whole genome shotgun (WGS) entry which is preliminary data.</text>
</comment>
<dbReference type="CDD" id="cd03801">
    <property type="entry name" value="GT4_PimA-like"/>
    <property type="match status" value="1"/>
</dbReference>
<proteinExistence type="predicted"/>
<protein>
    <submittedName>
        <fullName evidence="3">Glycosyltransferase</fullName>
    </submittedName>
</protein>
<dbReference type="PANTHER" id="PTHR12526:SF630">
    <property type="entry name" value="GLYCOSYLTRANSFERASE"/>
    <property type="match status" value="1"/>
</dbReference>
<feature type="domain" description="Glycosyltransferase subfamily 4-like N-terminal" evidence="2">
    <location>
        <begin position="16"/>
        <end position="152"/>
    </location>
</feature>
<dbReference type="EMBL" id="QSGN01000024">
    <property type="protein sequence ID" value="RHB28085.1"/>
    <property type="molecule type" value="Genomic_DNA"/>
</dbReference>
<name>A0A413V3D6_BACSE</name>
<accession>A0A413V3D6</accession>
<keyword evidence="3" id="KW-0808">Transferase</keyword>
<evidence type="ECO:0000259" key="1">
    <source>
        <dbReference type="Pfam" id="PF00534"/>
    </source>
</evidence>
<sequence>MEKLLFCTANFKTGRGGISSYAFDFIEAFHDKYEIVVVASGTTEESAVKVHKCNYLDLSIKNAKYLLSIILEEKPDIIVNSAFALLALVTPYIDNKVRIVTVSHFVNGRYAWYAGLNGKYIDTIISLSSFGKKYIDKKFKIHDTAKTQVVFNFMPESSACFQNKKENSILKIVYPGGCSFAKSAEVVCKALKKLLKTDLQFEFYWLGSTKIAGGGKKYIHTNNIEDCLPKDKRIKHIGPVDRDISKQLLADANIFLLPSRGEGFPITLIEAMRCGCIPIVSDAKHGSLDAISNGKNGFVVKQGDAQAIIDLLSDIIQHHQNYLFVYNNSYNYYKQYLTDSVWKAQLSKIIENKAAHFQRAGEFCKIQYLKDRAYLTLLANEYWLYDRITQFYHFVYFRYIRYLL</sequence>
<feature type="domain" description="Glycosyl transferase family 1" evidence="1">
    <location>
        <begin position="169"/>
        <end position="318"/>
    </location>
</feature>
<dbReference type="PANTHER" id="PTHR12526">
    <property type="entry name" value="GLYCOSYLTRANSFERASE"/>
    <property type="match status" value="1"/>
</dbReference>
<dbReference type="InterPro" id="IPR001296">
    <property type="entry name" value="Glyco_trans_1"/>
</dbReference>
<organism evidence="3 4">
    <name type="scientific">Bacteroides stercoris</name>
    <dbReference type="NCBI Taxonomy" id="46506"/>
    <lineage>
        <taxon>Bacteria</taxon>
        <taxon>Pseudomonadati</taxon>
        <taxon>Bacteroidota</taxon>
        <taxon>Bacteroidia</taxon>
        <taxon>Bacteroidales</taxon>
        <taxon>Bacteroidaceae</taxon>
        <taxon>Bacteroides</taxon>
    </lineage>
</organism>
<evidence type="ECO:0000313" key="4">
    <source>
        <dbReference type="Proteomes" id="UP000283482"/>
    </source>
</evidence>
<reference evidence="3 4" key="1">
    <citation type="submission" date="2018-08" db="EMBL/GenBank/DDBJ databases">
        <title>A genome reference for cultivated species of the human gut microbiota.</title>
        <authorList>
            <person name="Zou Y."/>
            <person name="Xue W."/>
            <person name="Luo G."/>
        </authorList>
    </citation>
    <scope>NUCLEOTIDE SEQUENCE [LARGE SCALE GENOMIC DNA]</scope>
    <source>
        <strain evidence="3 4">AM40-34</strain>
    </source>
</reference>
<dbReference type="InterPro" id="IPR028098">
    <property type="entry name" value="Glyco_trans_4-like_N"/>
</dbReference>
<dbReference type="AlphaFoldDB" id="A0A413V3D6"/>
<gene>
    <name evidence="3" type="ORF">DW889_10375</name>
</gene>
<dbReference type="RefSeq" id="WP_117907209.1">
    <property type="nucleotide sequence ID" value="NZ_CAXVLE010000030.1"/>
</dbReference>
<dbReference type="SUPFAM" id="SSF53756">
    <property type="entry name" value="UDP-Glycosyltransferase/glycogen phosphorylase"/>
    <property type="match status" value="1"/>
</dbReference>